<evidence type="ECO:0000256" key="2">
    <source>
        <dbReference type="ARBA" id="ARBA00008640"/>
    </source>
</evidence>
<keyword evidence="4 7" id="KW-0812">Transmembrane</keyword>
<comment type="similarity">
    <text evidence="2 7">Belongs to the TVP38/TMEM64 family.</text>
</comment>
<evidence type="ECO:0000259" key="8">
    <source>
        <dbReference type="Pfam" id="PF09335"/>
    </source>
</evidence>
<organism evidence="9">
    <name type="scientific">uncultured Propionibacteriaceae bacterium</name>
    <dbReference type="NCBI Taxonomy" id="257457"/>
    <lineage>
        <taxon>Bacteria</taxon>
        <taxon>Bacillati</taxon>
        <taxon>Actinomycetota</taxon>
        <taxon>Actinomycetes</taxon>
        <taxon>Propionibacteriales</taxon>
        <taxon>Propionibacteriaceae</taxon>
        <taxon>environmental samples</taxon>
    </lineage>
</organism>
<sequence length="228" mass="23844">MADRVGHSTWSRIYLLAAFLTLATAALLAIDLPPVHAIQEQVRTAGAAGTAGFVLGYALLTLGPVPKAAMSATAGLLFGWAGGAVVVWVASMLGAAAGFWLARKRGRDEVGRLAGRRFTRADDWLTRRGIMAVIGVRLLPVLPFTVINYAAGLSGVRFRDFLLGTTVGIIPGTAIAVSVGALGSRPGDWPWLVGAGLLMIGTAGAWSHRRASRQQQCQQAPAPFQAGC</sequence>
<dbReference type="EMBL" id="CADCUO010000183">
    <property type="protein sequence ID" value="CAA9408257.1"/>
    <property type="molecule type" value="Genomic_DNA"/>
</dbReference>
<proteinExistence type="inferred from homology"/>
<feature type="transmembrane region" description="Helical" evidence="7">
    <location>
        <begin position="161"/>
        <end position="183"/>
    </location>
</feature>
<evidence type="ECO:0000256" key="1">
    <source>
        <dbReference type="ARBA" id="ARBA00004651"/>
    </source>
</evidence>
<accession>A0A6J4P783</accession>
<evidence type="ECO:0000256" key="3">
    <source>
        <dbReference type="ARBA" id="ARBA00022475"/>
    </source>
</evidence>
<name>A0A6J4P783_9ACTN</name>
<dbReference type="InterPro" id="IPR032816">
    <property type="entry name" value="VTT_dom"/>
</dbReference>
<feature type="transmembrane region" description="Helical" evidence="7">
    <location>
        <begin position="77"/>
        <end position="102"/>
    </location>
</feature>
<reference evidence="9" key="1">
    <citation type="submission" date="2020-02" db="EMBL/GenBank/DDBJ databases">
        <authorList>
            <person name="Meier V. D."/>
        </authorList>
    </citation>
    <scope>NUCLEOTIDE SEQUENCE</scope>
    <source>
        <strain evidence="9">AVDCRST_MAG75</strain>
    </source>
</reference>
<evidence type="ECO:0000313" key="9">
    <source>
        <dbReference type="EMBL" id="CAA9408257.1"/>
    </source>
</evidence>
<evidence type="ECO:0000256" key="7">
    <source>
        <dbReference type="RuleBase" id="RU366058"/>
    </source>
</evidence>
<dbReference type="AlphaFoldDB" id="A0A6J4P783"/>
<dbReference type="PANTHER" id="PTHR12677">
    <property type="entry name" value="GOLGI APPARATUS MEMBRANE PROTEIN TVP38-RELATED"/>
    <property type="match status" value="1"/>
</dbReference>
<evidence type="ECO:0000256" key="4">
    <source>
        <dbReference type="ARBA" id="ARBA00022692"/>
    </source>
</evidence>
<dbReference type="GO" id="GO:0005886">
    <property type="term" value="C:plasma membrane"/>
    <property type="evidence" value="ECO:0007669"/>
    <property type="project" value="UniProtKB-SubCell"/>
</dbReference>
<feature type="transmembrane region" description="Helical" evidence="7">
    <location>
        <begin position="189"/>
        <end position="206"/>
    </location>
</feature>
<keyword evidence="5 7" id="KW-1133">Transmembrane helix</keyword>
<comment type="subcellular location">
    <subcellularLocation>
        <location evidence="1 7">Cell membrane</location>
        <topology evidence="1 7">Multi-pass membrane protein</topology>
    </subcellularLocation>
</comment>
<feature type="transmembrane region" description="Helical" evidence="7">
    <location>
        <begin position="129"/>
        <end position="149"/>
    </location>
</feature>
<dbReference type="PANTHER" id="PTHR12677:SF59">
    <property type="entry name" value="GOLGI APPARATUS MEMBRANE PROTEIN TVP38-RELATED"/>
    <property type="match status" value="1"/>
</dbReference>
<feature type="transmembrane region" description="Helical" evidence="7">
    <location>
        <begin position="47"/>
        <end position="65"/>
    </location>
</feature>
<feature type="domain" description="VTT" evidence="8">
    <location>
        <begin position="65"/>
        <end position="181"/>
    </location>
</feature>
<keyword evidence="6 7" id="KW-0472">Membrane</keyword>
<dbReference type="Pfam" id="PF09335">
    <property type="entry name" value="VTT_dom"/>
    <property type="match status" value="1"/>
</dbReference>
<gene>
    <name evidence="9" type="ORF">AVDCRST_MAG75-2575</name>
</gene>
<dbReference type="InterPro" id="IPR015414">
    <property type="entry name" value="TMEM64"/>
</dbReference>
<evidence type="ECO:0000256" key="5">
    <source>
        <dbReference type="ARBA" id="ARBA00022989"/>
    </source>
</evidence>
<evidence type="ECO:0000256" key="6">
    <source>
        <dbReference type="ARBA" id="ARBA00023136"/>
    </source>
</evidence>
<protein>
    <recommendedName>
        <fullName evidence="7">TVP38/TMEM64 family membrane protein</fullName>
    </recommendedName>
</protein>
<keyword evidence="3 7" id="KW-1003">Cell membrane</keyword>